<evidence type="ECO:0000313" key="2">
    <source>
        <dbReference type="Proteomes" id="UP000789525"/>
    </source>
</evidence>
<keyword evidence="2" id="KW-1185">Reference proteome</keyword>
<protein>
    <submittedName>
        <fullName evidence="1">16685_t:CDS:1</fullName>
    </submittedName>
</protein>
<comment type="caution">
    <text evidence="1">The sequence shown here is derived from an EMBL/GenBank/DDBJ whole genome shotgun (WGS) entry which is preliminary data.</text>
</comment>
<accession>A0ACA9LKA2</accession>
<gene>
    <name evidence="1" type="ORF">ACOLOM_LOCUS3926</name>
</gene>
<dbReference type="EMBL" id="CAJVPT010006099">
    <property type="protein sequence ID" value="CAG8527404.1"/>
    <property type="molecule type" value="Genomic_DNA"/>
</dbReference>
<organism evidence="1 2">
    <name type="scientific">Acaulospora colombiana</name>
    <dbReference type="NCBI Taxonomy" id="27376"/>
    <lineage>
        <taxon>Eukaryota</taxon>
        <taxon>Fungi</taxon>
        <taxon>Fungi incertae sedis</taxon>
        <taxon>Mucoromycota</taxon>
        <taxon>Glomeromycotina</taxon>
        <taxon>Glomeromycetes</taxon>
        <taxon>Diversisporales</taxon>
        <taxon>Acaulosporaceae</taxon>
        <taxon>Acaulospora</taxon>
    </lineage>
</organism>
<reference evidence="1" key="1">
    <citation type="submission" date="2021-06" db="EMBL/GenBank/DDBJ databases">
        <authorList>
            <person name="Kallberg Y."/>
            <person name="Tangrot J."/>
            <person name="Rosling A."/>
        </authorList>
    </citation>
    <scope>NUCLEOTIDE SEQUENCE</scope>
    <source>
        <strain evidence="1">CL356</strain>
    </source>
</reference>
<evidence type="ECO:0000313" key="1">
    <source>
        <dbReference type="EMBL" id="CAG8527404.1"/>
    </source>
</evidence>
<feature type="non-terminal residue" evidence="1">
    <location>
        <position position="860"/>
    </location>
</feature>
<dbReference type="Proteomes" id="UP000789525">
    <property type="component" value="Unassembled WGS sequence"/>
</dbReference>
<proteinExistence type="predicted"/>
<sequence length="860" mass="100416">MQWDIHTLSLEKQWVLKWDFSPLKLNIATNGGYSNYTLFSIWKYKSIYVYSMETQLIVASCSIDGDVKECLFLTSDIGERLLVICHKEWKTHFYLLDPYTLKNPVDARKLIISESCTDPSEELDWPYIINDNRYFYIREGQLSIRKLVGGNWIEYLWNNLEDPNKVSVHSLEKKHEKLIHNLLLVLDDGNPQFISQSDTYRGTSCQWDVEFAADRIILSAAKYINQEWIRIEESRNAYLIKPECVNICETSKYVIKIKIIEEKESDDLLIITCSGIFIWTINSEEEIQLRYFWKPTHKDEEESIFRFELTPDPFVIVTEKYDHKVQGDLELSEDFKDPFKTSLHGKAIMKELLNSNKTELIEKLLDSLVQSTIVNGEISNIQLLNIVAENFVELSQNYPYVTNKFLAQVAFFIPGDSPLSEIVEHNSISKHRQHFGEYISLYSFNSLNRFIFFLRKKLISEFLRKFRRKSSQVEDKKSTIKLVFPLPGFTCYPSKYVTLKELIVPQSNGFTEYDNLDLYKWWNGEALLDFKAISFLGIGVYFSMMIGVARQAFSFILILGFIVLAFAHSLHLLLRPTLDYSLTTSINSNDPNNPWNLATRFYAVSSNGTIDESNFIIDPPDSGTNMFSTLYTSILAVYLMLTGDSSPISSWTLTENFTLIILLVIFSFFTTIYLINLFIGLLGNAIGATSTNESFLYLKAEILAEIELFYMLPYQRRKPNWFPEFLQVFSKLYCIINTEIVFPKHNYRRFSFYVVDTIKVKDLIFSIQNNEYHDSNLPYISQKLLKLVQIKDEQAEKEKKTEELEKERHQEIARLNQKLDEISKSEKSIHQEIKEIKKNEEEIRNLIMQLSQEIRSGRET</sequence>
<name>A0ACA9LKA2_9GLOM</name>